<dbReference type="EMBL" id="CAJVCH010064818">
    <property type="protein sequence ID" value="CAG7719813.1"/>
    <property type="molecule type" value="Genomic_DNA"/>
</dbReference>
<organism evidence="1 2">
    <name type="scientific">Allacma fusca</name>
    <dbReference type="NCBI Taxonomy" id="39272"/>
    <lineage>
        <taxon>Eukaryota</taxon>
        <taxon>Metazoa</taxon>
        <taxon>Ecdysozoa</taxon>
        <taxon>Arthropoda</taxon>
        <taxon>Hexapoda</taxon>
        <taxon>Collembola</taxon>
        <taxon>Symphypleona</taxon>
        <taxon>Sminthuridae</taxon>
        <taxon>Allacma</taxon>
    </lineage>
</organism>
<comment type="caution">
    <text evidence="1">The sequence shown here is derived from an EMBL/GenBank/DDBJ whole genome shotgun (WGS) entry which is preliminary data.</text>
</comment>
<evidence type="ECO:0000313" key="2">
    <source>
        <dbReference type="Proteomes" id="UP000708208"/>
    </source>
</evidence>
<reference evidence="1" key="1">
    <citation type="submission" date="2021-06" db="EMBL/GenBank/DDBJ databases">
        <authorList>
            <person name="Hodson N. C."/>
            <person name="Mongue J. A."/>
            <person name="Jaron S. K."/>
        </authorList>
    </citation>
    <scope>NUCLEOTIDE SEQUENCE</scope>
</reference>
<evidence type="ECO:0000313" key="1">
    <source>
        <dbReference type="EMBL" id="CAG7719813.1"/>
    </source>
</evidence>
<gene>
    <name evidence="1" type="ORF">AFUS01_LOCUS9119</name>
</gene>
<feature type="non-terminal residue" evidence="1">
    <location>
        <position position="1"/>
    </location>
</feature>
<dbReference type="Proteomes" id="UP000708208">
    <property type="component" value="Unassembled WGS sequence"/>
</dbReference>
<protein>
    <submittedName>
        <fullName evidence="1">Uncharacterized protein</fullName>
    </submittedName>
</protein>
<name>A0A8J2K5L9_9HEXA</name>
<accession>A0A8J2K5L9</accession>
<sequence length="9" mass="1047">MPKFEKGNP</sequence>
<proteinExistence type="predicted"/>
<keyword evidence="2" id="KW-1185">Reference proteome</keyword>